<reference evidence="7" key="2">
    <citation type="submission" date="2020-09" db="EMBL/GenBank/DDBJ databases">
        <authorList>
            <person name="Sun Q."/>
            <person name="Ohkuma M."/>
        </authorList>
    </citation>
    <scope>NUCLEOTIDE SEQUENCE</scope>
    <source>
        <strain evidence="7">JCM 19831</strain>
    </source>
</reference>
<dbReference type="GO" id="GO:0030416">
    <property type="term" value="P:methylamine metabolic process"/>
    <property type="evidence" value="ECO:0007669"/>
    <property type="project" value="InterPro"/>
</dbReference>
<evidence type="ECO:0000256" key="3">
    <source>
        <dbReference type="ARBA" id="ARBA00022989"/>
    </source>
</evidence>
<organism evidence="7 8">
    <name type="scientific">Dactylosporangium sucinum</name>
    <dbReference type="NCBI Taxonomy" id="1424081"/>
    <lineage>
        <taxon>Bacteria</taxon>
        <taxon>Bacillati</taxon>
        <taxon>Actinomycetota</taxon>
        <taxon>Actinomycetes</taxon>
        <taxon>Micromonosporales</taxon>
        <taxon>Micromonosporaceae</taxon>
        <taxon>Dactylosporangium</taxon>
    </lineage>
</organism>
<gene>
    <name evidence="7" type="ORF">GCM10007977_102060</name>
</gene>
<dbReference type="AlphaFoldDB" id="A0A917X5X3"/>
<protein>
    <recommendedName>
        <fullName evidence="6">Methylamine utilisation protein MauE domain-containing protein</fullName>
    </recommendedName>
</protein>
<dbReference type="InterPro" id="IPR009908">
    <property type="entry name" value="Methylamine_util_MauE"/>
</dbReference>
<dbReference type="Pfam" id="PF07291">
    <property type="entry name" value="MauE"/>
    <property type="match status" value="1"/>
</dbReference>
<dbReference type="GO" id="GO:0016020">
    <property type="term" value="C:membrane"/>
    <property type="evidence" value="ECO:0007669"/>
    <property type="project" value="UniProtKB-SubCell"/>
</dbReference>
<evidence type="ECO:0000313" key="7">
    <source>
        <dbReference type="EMBL" id="GGM84185.1"/>
    </source>
</evidence>
<dbReference type="EMBL" id="BMPI01000095">
    <property type="protein sequence ID" value="GGM84185.1"/>
    <property type="molecule type" value="Genomic_DNA"/>
</dbReference>
<keyword evidence="2 5" id="KW-0812">Transmembrane</keyword>
<reference evidence="7" key="1">
    <citation type="journal article" date="2014" name="Int. J. Syst. Evol. Microbiol.">
        <title>Complete genome sequence of Corynebacterium casei LMG S-19264T (=DSM 44701T), isolated from a smear-ripened cheese.</title>
        <authorList>
            <consortium name="US DOE Joint Genome Institute (JGI-PGF)"/>
            <person name="Walter F."/>
            <person name="Albersmeier A."/>
            <person name="Kalinowski J."/>
            <person name="Ruckert C."/>
        </authorList>
    </citation>
    <scope>NUCLEOTIDE SEQUENCE</scope>
    <source>
        <strain evidence="7">JCM 19831</strain>
    </source>
</reference>
<comment type="subcellular location">
    <subcellularLocation>
        <location evidence="1">Membrane</location>
        <topology evidence="1">Multi-pass membrane protein</topology>
    </subcellularLocation>
</comment>
<feature type="transmembrane region" description="Helical" evidence="5">
    <location>
        <begin position="6"/>
        <end position="29"/>
    </location>
</feature>
<evidence type="ECO:0000256" key="4">
    <source>
        <dbReference type="ARBA" id="ARBA00023136"/>
    </source>
</evidence>
<evidence type="ECO:0000313" key="8">
    <source>
        <dbReference type="Proteomes" id="UP000642070"/>
    </source>
</evidence>
<accession>A0A917X5X3</accession>
<feature type="transmembrane region" description="Helical" evidence="5">
    <location>
        <begin position="76"/>
        <end position="93"/>
    </location>
</feature>
<keyword evidence="4 5" id="KW-0472">Membrane</keyword>
<evidence type="ECO:0000259" key="6">
    <source>
        <dbReference type="Pfam" id="PF07291"/>
    </source>
</evidence>
<feature type="domain" description="Methylamine utilisation protein MauE" evidence="6">
    <location>
        <begin position="9"/>
        <end position="134"/>
    </location>
</feature>
<evidence type="ECO:0000256" key="1">
    <source>
        <dbReference type="ARBA" id="ARBA00004141"/>
    </source>
</evidence>
<proteinExistence type="predicted"/>
<evidence type="ECO:0000256" key="2">
    <source>
        <dbReference type="ARBA" id="ARBA00022692"/>
    </source>
</evidence>
<keyword evidence="3 5" id="KW-1133">Transmembrane helix</keyword>
<sequence length="173" mass="17594">MTEVDMLLAIALCRALLGIVFAVAVVGKLRRFTAFTTTLTAFGYVPARFRVPLAFAVVAAECLIVGLVAVPATVPFGFLLAAATLAAFSLAVLQALRTGGSVRCECFGADGGELGAPQLVRNGVLLAVATTGAALTLSGPAGSTNLPGLATGLVAGLVITRWDDLVYLLRTGS</sequence>
<name>A0A917X5X3_9ACTN</name>
<dbReference type="Proteomes" id="UP000642070">
    <property type="component" value="Unassembled WGS sequence"/>
</dbReference>
<comment type="caution">
    <text evidence="7">The sequence shown here is derived from an EMBL/GenBank/DDBJ whole genome shotgun (WGS) entry which is preliminary data.</text>
</comment>
<evidence type="ECO:0000256" key="5">
    <source>
        <dbReference type="SAM" id="Phobius"/>
    </source>
</evidence>
<dbReference type="RefSeq" id="WP_190257341.1">
    <property type="nucleotide sequence ID" value="NZ_BMPI01000095.1"/>
</dbReference>
<keyword evidence="8" id="KW-1185">Reference proteome</keyword>
<feature type="transmembrane region" description="Helical" evidence="5">
    <location>
        <begin position="49"/>
        <end position="70"/>
    </location>
</feature>